<dbReference type="EMBL" id="MSZS01000007">
    <property type="protein sequence ID" value="PKX90771.1"/>
    <property type="molecule type" value="Genomic_DNA"/>
</dbReference>
<proteinExistence type="predicted"/>
<comment type="caution">
    <text evidence="1">The sequence shown here is derived from an EMBL/GenBank/DDBJ whole genome shotgun (WGS) entry which is preliminary data.</text>
</comment>
<evidence type="ECO:0000313" key="2">
    <source>
        <dbReference type="Proteomes" id="UP000234474"/>
    </source>
</evidence>
<evidence type="ECO:0008006" key="3">
    <source>
        <dbReference type="Google" id="ProtNLM"/>
    </source>
</evidence>
<dbReference type="AlphaFoldDB" id="A0A2I1BZJ1"/>
<gene>
    <name evidence="1" type="ORF">P174DRAFT_506385</name>
</gene>
<protein>
    <recommendedName>
        <fullName evidence="3">Aminoglycoside phosphotransferase domain-containing protein</fullName>
    </recommendedName>
</protein>
<reference evidence="2" key="1">
    <citation type="journal article" date="2018" name="Proc. Natl. Acad. Sci. U.S.A.">
        <title>Linking secondary metabolites to gene clusters through genome sequencing of six diverse Aspergillus species.</title>
        <authorList>
            <person name="Kaerboelling I."/>
            <person name="Vesth T.C."/>
            <person name="Frisvad J.C."/>
            <person name="Nybo J.L."/>
            <person name="Theobald S."/>
            <person name="Kuo A."/>
            <person name="Bowyer P."/>
            <person name="Matsuda Y."/>
            <person name="Mondo S."/>
            <person name="Lyhne E.K."/>
            <person name="Kogle M.E."/>
            <person name="Clum A."/>
            <person name="Lipzen A."/>
            <person name="Salamov A."/>
            <person name="Ngan C.Y."/>
            <person name="Daum C."/>
            <person name="Chiniquy J."/>
            <person name="Barry K."/>
            <person name="LaButti K."/>
            <person name="Haridas S."/>
            <person name="Simmons B.A."/>
            <person name="Magnuson J.K."/>
            <person name="Mortensen U.H."/>
            <person name="Larsen T.O."/>
            <person name="Grigoriev I.V."/>
            <person name="Baker S.E."/>
            <person name="Andersen M.R."/>
        </authorList>
    </citation>
    <scope>NUCLEOTIDE SEQUENCE [LARGE SCALE GENOMIC DNA]</scope>
    <source>
        <strain evidence="2">IBT 16806</strain>
    </source>
</reference>
<dbReference type="OMA" id="FLQAQWP"/>
<name>A0A2I1BZJ1_ASPN1</name>
<dbReference type="PANTHER" id="PTHR36091">
    <property type="entry name" value="ALTERED INHERITANCE OF MITOCHONDRIA PROTEIN 9, MITOCHONDRIAL"/>
    <property type="match status" value="1"/>
</dbReference>
<dbReference type="InterPro" id="IPR051035">
    <property type="entry name" value="Mito_inheritance_9"/>
</dbReference>
<dbReference type="PANTHER" id="PTHR36091:SF1">
    <property type="entry name" value="ALTERED INHERITANCE OF MITOCHONDRIA PROTEIN 9, MITOCHONDRIAL"/>
    <property type="match status" value="1"/>
</dbReference>
<organism evidence="1 2">
    <name type="scientific">Aspergillus novofumigatus (strain IBT 16806)</name>
    <dbReference type="NCBI Taxonomy" id="1392255"/>
    <lineage>
        <taxon>Eukaryota</taxon>
        <taxon>Fungi</taxon>
        <taxon>Dikarya</taxon>
        <taxon>Ascomycota</taxon>
        <taxon>Pezizomycotina</taxon>
        <taxon>Eurotiomycetes</taxon>
        <taxon>Eurotiomycetidae</taxon>
        <taxon>Eurotiales</taxon>
        <taxon>Aspergillaceae</taxon>
        <taxon>Aspergillus</taxon>
        <taxon>Aspergillus subgen. Fumigati</taxon>
    </lineage>
</organism>
<evidence type="ECO:0000313" key="1">
    <source>
        <dbReference type="EMBL" id="PKX90771.1"/>
    </source>
</evidence>
<dbReference type="Proteomes" id="UP000234474">
    <property type="component" value="Unassembled WGS sequence"/>
</dbReference>
<accession>A0A2I1BZJ1</accession>
<dbReference type="OrthoDB" id="2831558at2759"/>
<dbReference type="RefSeq" id="XP_024679366.1">
    <property type="nucleotide sequence ID" value="XM_024831309.1"/>
</dbReference>
<dbReference type="GeneID" id="36538646"/>
<sequence length="281" mass="32011">MSIALAPSTMHHAFHSSAATITLVHGENLRDLGLALANRGLRHAQHSPLVARGPHYGFKDEHIQTLEAALKVIPILASYTPVQRFSNPTLWHDDLHLGNIFVCDNDPTISRPSFLCPPDNYQIGMIKPELPPDFEEMDSDEKAFAITERDEALLAKYPAVFTCCENTSKDVIIPLRDSLVYISENWGQMGLPHDCPYQVSNDELLKHALELARYRDLHKLKSYTQEFLQSDDDGWVPPQLDFKKVEARHAELFQLYIQKETEEITEEEAKKLWFYVDRGSG</sequence>
<dbReference type="GO" id="GO:0005739">
    <property type="term" value="C:mitochondrion"/>
    <property type="evidence" value="ECO:0007669"/>
    <property type="project" value="TreeGrafter"/>
</dbReference>
<dbReference type="VEuPathDB" id="FungiDB:P174DRAFT_506385"/>
<keyword evidence="2" id="KW-1185">Reference proteome</keyword>